<comment type="caution">
    <text evidence="1">The sequence shown here is derived from an EMBL/GenBank/DDBJ whole genome shotgun (WGS) entry which is preliminary data.</text>
</comment>
<proteinExistence type="predicted"/>
<evidence type="ECO:0000313" key="1">
    <source>
        <dbReference type="EMBL" id="MDI9863984.1"/>
    </source>
</evidence>
<evidence type="ECO:0000313" key="2">
    <source>
        <dbReference type="Proteomes" id="UP001236569"/>
    </source>
</evidence>
<keyword evidence="2" id="KW-1185">Reference proteome</keyword>
<dbReference type="EMBL" id="JASHID010000003">
    <property type="protein sequence ID" value="MDI9863984.1"/>
    <property type="molecule type" value="Genomic_DNA"/>
</dbReference>
<reference evidence="1 2" key="1">
    <citation type="submission" date="2023-05" db="EMBL/GenBank/DDBJ databases">
        <title>Novel species of genus Flectobacillus isolated from stream in China.</title>
        <authorList>
            <person name="Lu H."/>
        </authorList>
    </citation>
    <scope>NUCLEOTIDE SEQUENCE [LARGE SCALE GENOMIC DNA]</scope>
    <source>
        <strain evidence="1 2">DC10W</strain>
    </source>
</reference>
<sequence length="96" mass="11214">MTQKFKVGDLVYCAKRKMFGYIVNISELDPFVSIYFSFDECQNLSHYWLTGKRNTIFKVVKLNTELAFDFANYCISEGFASRAIKRDLVTFLNSKK</sequence>
<dbReference type="RefSeq" id="WP_283369218.1">
    <property type="nucleotide sequence ID" value="NZ_JASHID010000003.1"/>
</dbReference>
<gene>
    <name evidence="1" type="ORF">QM480_06595</name>
</gene>
<organism evidence="1 2">
    <name type="scientific">Flectobacillus longus</name>
    <dbReference type="NCBI Taxonomy" id="2984207"/>
    <lineage>
        <taxon>Bacteria</taxon>
        <taxon>Pseudomonadati</taxon>
        <taxon>Bacteroidota</taxon>
        <taxon>Cytophagia</taxon>
        <taxon>Cytophagales</taxon>
        <taxon>Flectobacillaceae</taxon>
        <taxon>Flectobacillus</taxon>
    </lineage>
</organism>
<name>A0ABT6YK73_9BACT</name>
<dbReference type="Proteomes" id="UP001236569">
    <property type="component" value="Unassembled WGS sequence"/>
</dbReference>
<accession>A0ABT6YK73</accession>
<protein>
    <submittedName>
        <fullName evidence="1">Uncharacterized protein</fullName>
    </submittedName>
</protein>